<dbReference type="UniPathway" id="UPA00035">
    <property type="reaction ID" value="UER00042"/>
</dbReference>
<gene>
    <name evidence="9" type="primary">trpF</name>
    <name evidence="11" type="ordered locus">Dole_1565</name>
</gene>
<keyword evidence="6 9" id="KW-0822">Tryptophan biosynthesis</keyword>
<evidence type="ECO:0000313" key="12">
    <source>
        <dbReference type="Proteomes" id="UP000008561"/>
    </source>
</evidence>
<evidence type="ECO:0000256" key="8">
    <source>
        <dbReference type="ARBA" id="ARBA00023235"/>
    </source>
</evidence>
<protein>
    <recommendedName>
        <fullName evidence="4 9">N-(5'-phosphoribosyl)anthranilate isomerase</fullName>
        <shortName evidence="9">PRAI</shortName>
        <ecNumber evidence="3 9">5.3.1.24</ecNumber>
    </recommendedName>
</protein>
<dbReference type="STRING" id="96561.Dole_1565"/>
<evidence type="ECO:0000256" key="7">
    <source>
        <dbReference type="ARBA" id="ARBA00023141"/>
    </source>
</evidence>
<evidence type="ECO:0000259" key="10">
    <source>
        <dbReference type="Pfam" id="PF00697"/>
    </source>
</evidence>
<proteinExistence type="inferred from homology"/>
<sequence>METKFNMPQIKICGITTPAQAEQCADLGVDAIGCVFFEKSPRDLSDEQAREICAAVAGKIQTVGVFVNASYETIMGKVGFCGLNGVQLHGSEPPELVTRLRRQGLIVIKALFGSKTPGLDTGPLYHTASALLAECGSGTLPGGNAKTWNWADAKPVARHAPLVLAGGLSLENIAAAVSAALPDAVDVSSGVEAAPGIKDMNKIALFINNIQQTVSGTSPERPLRRIF</sequence>
<evidence type="ECO:0000313" key="11">
    <source>
        <dbReference type="EMBL" id="ABW67369.1"/>
    </source>
</evidence>
<comment type="similarity">
    <text evidence="9">Belongs to the TrpF family.</text>
</comment>
<evidence type="ECO:0000256" key="5">
    <source>
        <dbReference type="ARBA" id="ARBA00022605"/>
    </source>
</evidence>
<dbReference type="EC" id="5.3.1.24" evidence="3 9"/>
<keyword evidence="5 9" id="KW-0028">Amino-acid biosynthesis</keyword>
<dbReference type="InterPro" id="IPR044643">
    <property type="entry name" value="TrpF_fam"/>
</dbReference>
<dbReference type="InterPro" id="IPR001240">
    <property type="entry name" value="PRAI_dom"/>
</dbReference>
<dbReference type="EMBL" id="CP000859">
    <property type="protein sequence ID" value="ABW67369.1"/>
    <property type="molecule type" value="Genomic_DNA"/>
</dbReference>
<dbReference type="PANTHER" id="PTHR42894">
    <property type="entry name" value="N-(5'-PHOSPHORIBOSYL)ANTHRANILATE ISOMERASE"/>
    <property type="match status" value="1"/>
</dbReference>
<dbReference type="eggNOG" id="COG0135">
    <property type="taxonomic scope" value="Bacteria"/>
</dbReference>
<dbReference type="Pfam" id="PF00697">
    <property type="entry name" value="PRAI"/>
    <property type="match status" value="1"/>
</dbReference>
<evidence type="ECO:0000256" key="4">
    <source>
        <dbReference type="ARBA" id="ARBA00022272"/>
    </source>
</evidence>
<evidence type="ECO:0000256" key="3">
    <source>
        <dbReference type="ARBA" id="ARBA00012572"/>
    </source>
</evidence>
<dbReference type="Gene3D" id="3.20.20.70">
    <property type="entry name" value="Aldolase class I"/>
    <property type="match status" value="1"/>
</dbReference>
<dbReference type="Proteomes" id="UP000008561">
    <property type="component" value="Chromosome"/>
</dbReference>
<evidence type="ECO:0000256" key="6">
    <source>
        <dbReference type="ARBA" id="ARBA00022822"/>
    </source>
</evidence>
<evidence type="ECO:0000256" key="9">
    <source>
        <dbReference type="HAMAP-Rule" id="MF_00135"/>
    </source>
</evidence>
<dbReference type="GO" id="GO:0000162">
    <property type="term" value="P:L-tryptophan biosynthetic process"/>
    <property type="evidence" value="ECO:0007669"/>
    <property type="project" value="UniProtKB-UniRule"/>
</dbReference>
<dbReference type="CDD" id="cd00405">
    <property type="entry name" value="PRAI"/>
    <property type="match status" value="1"/>
</dbReference>
<dbReference type="InterPro" id="IPR011060">
    <property type="entry name" value="RibuloseP-bd_barrel"/>
</dbReference>
<organism evidence="11 12">
    <name type="scientific">Desulfosudis oleivorans (strain DSM 6200 / JCM 39069 / Hxd3)</name>
    <name type="common">Desulfococcus oleovorans</name>
    <dbReference type="NCBI Taxonomy" id="96561"/>
    <lineage>
        <taxon>Bacteria</taxon>
        <taxon>Pseudomonadati</taxon>
        <taxon>Thermodesulfobacteriota</taxon>
        <taxon>Desulfobacteria</taxon>
        <taxon>Desulfobacterales</taxon>
        <taxon>Desulfosudaceae</taxon>
        <taxon>Desulfosudis</taxon>
    </lineage>
</organism>
<keyword evidence="8 9" id="KW-0413">Isomerase</keyword>
<dbReference type="HAMAP" id="MF_00135">
    <property type="entry name" value="PRAI"/>
    <property type="match status" value="1"/>
</dbReference>
<dbReference type="GO" id="GO:0004640">
    <property type="term" value="F:phosphoribosylanthranilate isomerase activity"/>
    <property type="evidence" value="ECO:0007669"/>
    <property type="project" value="UniProtKB-UniRule"/>
</dbReference>
<accession>A8ZZW9</accession>
<name>A8ZZW9_DESOH</name>
<dbReference type="HOGENOM" id="CLU_076364_2_0_7"/>
<dbReference type="SUPFAM" id="SSF51366">
    <property type="entry name" value="Ribulose-phoshate binding barrel"/>
    <property type="match status" value="1"/>
</dbReference>
<evidence type="ECO:0000256" key="1">
    <source>
        <dbReference type="ARBA" id="ARBA00001164"/>
    </source>
</evidence>
<dbReference type="OrthoDB" id="9796196at2"/>
<dbReference type="KEGG" id="dol:Dole_1565"/>
<dbReference type="PANTHER" id="PTHR42894:SF1">
    <property type="entry name" value="N-(5'-PHOSPHORIBOSYL)ANTHRANILATE ISOMERASE"/>
    <property type="match status" value="1"/>
</dbReference>
<keyword evidence="12" id="KW-1185">Reference proteome</keyword>
<dbReference type="InterPro" id="IPR013785">
    <property type="entry name" value="Aldolase_TIM"/>
</dbReference>
<keyword evidence="7 9" id="KW-0057">Aromatic amino acid biosynthesis</keyword>
<feature type="domain" description="N-(5'phosphoribosyl) anthranilate isomerase (PRAI)" evidence="10">
    <location>
        <begin position="10"/>
        <end position="209"/>
    </location>
</feature>
<reference evidence="11 12" key="1">
    <citation type="submission" date="2007-10" db="EMBL/GenBank/DDBJ databases">
        <title>Complete sequence of Desulfococcus oleovorans Hxd3.</title>
        <authorList>
            <consortium name="US DOE Joint Genome Institute"/>
            <person name="Copeland A."/>
            <person name="Lucas S."/>
            <person name="Lapidus A."/>
            <person name="Barry K."/>
            <person name="Glavina del Rio T."/>
            <person name="Dalin E."/>
            <person name="Tice H."/>
            <person name="Pitluck S."/>
            <person name="Kiss H."/>
            <person name="Brettin T."/>
            <person name="Bruce D."/>
            <person name="Detter J.C."/>
            <person name="Han C."/>
            <person name="Schmutz J."/>
            <person name="Larimer F."/>
            <person name="Land M."/>
            <person name="Hauser L."/>
            <person name="Kyrpides N."/>
            <person name="Kim E."/>
            <person name="Wawrik B."/>
            <person name="Richardson P."/>
        </authorList>
    </citation>
    <scope>NUCLEOTIDE SEQUENCE [LARGE SCALE GENOMIC DNA]</scope>
    <source>
        <strain evidence="12">DSM 6200 / JCM 39069 / Hxd3</strain>
    </source>
</reference>
<comment type="catalytic activity">
    <reaction evidence="1 9">
        <text>N-(5-phospho-beta-D-ribosyl)anthranilate = 1-(2-carboxyphenylamino)-1-deoxy-D-ribulose 5-phosphate</text>
        <dbReference type="Rhea" id="RHEA:21540"/>
        <dbReference type="ChEBI" id="CHEBI:18277"/>
        <dbReference type="ChEBI" id="CHEBI:58613"/>
        <dbReference type="EC" id="5.3.1.24"/>
    </reaction>
</comment>
<evidence type="ECO:0000256" key="2">
    <source>
        <dbReference type="ARBA" id="ARBA00004664"/>
    </source>
</evidence>
<comment type="pathway">
    <text evidence="2 9">Amino-acid biosynthesis; L-tryptophan biosynthesis; L-tryptophan from chorismate: step 3/5.</text>
</comment>
<dbReference type="AlphaFoldDB" id="A8ZZW9"/>